<protein>
    <recommendedName>
        <fullName evidence="3">Sulfotransferase domain-containing protein</fullName>
    </recommendedName>
</protein>
<proteinExistence type="predicted"/>
<feature type="transmembrane region" description="Helical" evidence="1">
    <location>
        <begin position="6"/>
        <end position="31"/>
    </location>
</feature>
<dbReference type="InterPro" id="IPR027417">
    <property type="entry name" value="P-loop_NTPase"/>
</dbReference>
<organism evidence="2">
    <name type="scientific">marine sediment metagenome</name>
    <dbReference type="NCBI Taxonomy" id="412755"/>
    <lineage>
        <taxon>unclassified sequences</taxon>
        <taxon>metagenomes</taxon>
        <taxon>ecological metagenomes</taxon>
    </lineage>
</organism>
<feature type="transmembrane region" description="Helical" evidence="1">
    <location>
        <begin position="52"/>
        <end position="69"/>
    </location>
</feature>
<reference evidence="2" key="1">
    <citation type="journal article" date="2015" name="Nature">
        <title>Complex archaea that bridge the gap between prokaryotes and eukaryotes.</title>
        <authorList>
            <person name="Spang A."/>
            <person name="Saw J.H."/>
            <person name="Jorgensen S.L."/>
            <person name="Zaremba-Niedzwiedzka K."/>
            <person name="Martijn J."/>
            <person name="Lind A.E."/>
            <person name="van Eijk R."/>
            <person name="Schleper C."/>
            <person name="Guy L."/>
            <person name="Ettema T.J."/>
        </authorList>
    </citation>
    <scope>NUCLEOTIDE SEQUENCE</scope>
</reference>
<dbReference type="InterPro" id="IPR052736">
    <property type="entry name" value="Stf3_sulfotransferase"/>
</dbReference>
<evidence type="ECO:0008006" key="3">
    <source>
        <dbReference type="Google" id="ProtNLM"/>
    </source>
</evidence>
<accession>A0A0F9FEJ0</accession>
<dbReference type="Pfam" id="PF13469">
    <property type="entry name" value="Sulfotransfer_3"/>
    <property type="match status" value="1"/>
</dbReference>
<dbReference type="EMBL" id="LAZR01032918">
    <property type="protein sequence ID" value="KKL49552.1"/>
    <property type="molecule type" value="Genomic_DNA"/>
</dbReference>
<dbReference type="Gene3D" id="3.40.50.300">
    <property type="entry name" value="P-loop containing nucleotide triphosphate hydrolases"/>
    <property type="match status" value="1"/>
</dbReference>
<dbReference type="AlphaFoldDB" id="A0A0F9FEJ0"/>
<evidence type="ECO:0000256" key="1">
    <source>
        <dbReference type="SAM" id="Phobius"/>
    </source>
</evidence>
<name>A0A0F9FEJ0_9ZZZZ</name>
<dbReference type="PANTHER" id="PTHR36451:SF1">
    <property type="entry name" value="OMEGA-HYDROXY-BETA-DIHYDROMENAQUINONE-9 SULFOTRANSFERASE STF3"/>
    <property type="match status" value="1"/>
</dbReference>
<keyword evidence="1" id="KW-0472">Membrane</keyword>
<dbReference type="SUPFAM" id="SSF52540">
    <property type="entry name" value="P-loop containing nucleoside triphosphate hydrolases"/>
    <property type="match status" value="1"/>
</dbReference>
<comment type="caution">
    <text evidence="2">The sequence shown here is derived from an EMBL/GenBank/DDBJ whole genome shotgun (WGS) entry which is preliminary data.</text>
</comment>
<keyword evidence="1" id="KW-0812">Transmembrane</keyword>
<sequence>MPLSIVILICTVAVFLGYINPLSHWGSYWCVFRATCRDKQLPKRIKLRLLTYLLRDLVLSPVHCTLWLIDELIFSRKLNKVSLKDPVFIISQPRSGSTFLHRLLADDKDVFFAVTYLEWRWPYICVWYLLDRLRLRNWINSWNYWSSKNTAGSLASKMHSHLYGDHEEYGIFLEEKFYHHYFVFRRFPFTSLLDTITHFDTLNNRDQKRLLDVFERVIRKVAHYRGEDRIWLTKENESVSFYCALLKIFPRATYLFLVRDYEDMLSSYITLSRESTLAKTGIDKSSSTE</sequence>
<dbReference type="PANTHER" id="PTHR36451">
    <property type="entry name" value="PAPS-DEPENDENT SULFOTRANSFERASE STF3"/>
    <property type="match status" value="1"/>
</dbReference>
<gene>
    <name evidence="2" type="ORF">LCGC14_2314350</name>
</gene>
<evidence type="ECO:0000313" key="2">
    <source>
        <dbReference type="EMBL" id="KKL49552.1"/>
    </source>
</evidence>
<feature type="non-terminal residue" evidence="2">
    <location>
        <position position="289"/>
    </location>
</feature>
<keyword evidence="1" id="KW-1133">Transmembrane helix</keyword>